<evidence type="ECO:0000256" key="9">
    <source>
        <dbReference type="RuleBase" id="RU361152"/>
    </source>
</evidence>
<keyword evidence="6" id="KW-0464">Manganese</keyword>
<keyword evidence="4 9" id="KW-0378">Hydrolase</keyword>
<protein>
    <submittedName>
        <fullName evidence="11">Alpha-galactosidase</fullName>
        <ecNumber evidence="11">3.2.1.22</ecNumber>
    </submittedName>
</protein>
<keyword evidence="5 9" id="KW-0520">NAD</keyword>
<evidence type="ECO:0000313" key="12">
    <source>
        <dbReference type="Proteomes" id="UP001235269"/>
    </source>
</evidence>
<keyword evidence="8 9" id="KW-0326">Glycosidase</keyword>
<dbReference type="Pfam" id="PF02056">
    <property type="entry name" value="Glyco_hydro_4"/>
    <property type="match status" value="1"/>
</dbReference>
<dbReference type="PANTHER" id="PTHR32092">
    <property type="entry name" value="6-PHOSPHO-BETA-GLUCOSIDASE-RELATED"/>
    <property type="match status" value="1"/>
</dbReference>
<evidence type="ECO:0000256" key="6">
    <source>
        <dbReference type="ARBA" id="ARBA00023211"/>
    </source>
</evidence>
<comment type="similarity">
    <text evidence="2 9">Belongs to the glycosyl hydrolase 4 family.</text>
</comment>
<keyword evidence="3" id="KW-0479">Metal-binding</keyword>
<reference evidence="11 12" key="1">
    <citation type="submission" date="2023-07" db="EMBL/GenBank/DDBJ databases">
        <title>Genomic Encyclopedia of Type Strains, Phase IV (KMG-IV): sequencing the most valuable type-strain genomes for metagenomic binning, comparative biology and taxonomic classification.</title>
        <authorList>
            <person name="Goeker M."/>
        </authorList>
    </citation>
    <scope>NUCLEOTIDE SEQUENCE [LARGE SCALE GENOMIC DNA]</scope>
    <source>
        <strain evidence="11 12">DSM 100301</strain>
    </source>
</reference>
<dbReference type="GO" id="GO:0004557">
    <property type="term" value="F:alpha-galactosidase activity"/>
    <property type="evidence" value="ECO:0007669"/>
    <property type="project" value="UniProtKB-EC"/>
</dbReference>
<dbReference type="InterPro" id="IPR019802">
    <property type="entry name" value="GlycHydrolase_4_CS"/>
</dbReference>
<keyword evidence="12" id="KW-1185">Reference proteome</keyword>
<dbReference type="NCBIfam" id="NF011657">
    <property type="entry name" value="PRK15076.1"/>
    <property type="match status" value="1"/>
</dbReference>
<dbReference type="PRINTS" id="PR00732">
    <property type="entry name" value="GLHYDRLASE4"/>
</dbReference>
<dbReference type="InterPro" id="IPR022616">
    <property type="entry name" value="Glyco_hydro_4_C"/>
</dbReference>
<gene>
    <name evidence="11" type="ORF">QO005_004120</name>
</gene>
<dbReference type="InterPro" id="IPR036291">
    <property type="entry name" value="NAD(P)-bd_dom_sf"/>
</dbReference>
<dbReference type="InterPro" id="IPR001088">
    <property type="entry name" value="Glyco_hydro_4"/>
</dbReference>
<dbReference type="Proteomes" id="UP001235269">
    <property type="component" value="Unassembled WGS sequence"/>
</dbReference>
<evidence type="ECO:0000256" key="2">
    <source>
        <dbReference type="ARBA" id="ARBA00010141"/>
    </source>
</evidence>
<dbReference type="Gene3D" id="3.90.1820.10">
    <property type="entry name" value="AglA-like glucosidase"/>
    <property type="match status" value="1"/>
</dbReference>
<comment type="cofactor">
    <cofactor evidence="9">
        <name>NAD(+)</name>
        <dbReference type="ChEBI" id="CHEBI:57540"/>
    </cofactor>
    <text evidence="9">Binds 1 NAD(+) per subunit.</text>
</comment>
<organism evidence="11 12">
    <name type="scientific">Rhizobium paknamense</name>
    <dbReference type="NCBI Taxonomy" id="1206817"/>
    <lineage>
        <taxon>Bacteria</taxon>
        <taxon>Pseudomonadati</taxon>
        <taxon>Pseudomonadota</taxon>
        <taxon>Alphaproteobacteria</taxon>
        <taxon>Hyphomicrobiales</taxon>
        <taxon>Rhizobiaceae</taxon>
        <taxon>Rhizobium/Agrobacterium group</taxon>
        <taxon>Rhizobium</taxon>
    </lineage>
</organism>
<evidence type="ECO:0000256" key="4">
    <source>
        <dbReference type="ARBA" id="ARBA00022801"/>
    </source>
</evidence>
<dbReference type="RefSeq" id="WP_307159865.1">
    <property type="nucleotide sequence ID" value="NZ_JAUSWH010000018.1"/>
</dbReference>
<comment type="caution">
    <text evidence="11">The sequence shown here is derived from an EMBL/GenBank/DDBJ whole genome shotgun (WGS) entry which is preliminary data.</text>
</comment>
<evidence type="ECO:0000256" key="7">
    <source>
        <dbReference type="ARBA" id="ARBA00023277"/>
    </source>
</evidence>
<comment type="cofactor">
    <cofactor evidence="1">
        <name>Mn(2+)</name>
        <dbReference type="ChEBI" id="CHEBI:29035"/>
    </cofactor>
</comment>
<feature type="domain" description="Glycosyl hydrolase family 4 C-terminal" evidence="10">
    <location>
        <begin position="199"/>
        <end position="419"/>
    </location>
</feature>
<keyword evidence="7" id="KW-0119">Carbohydrate metabolism</keyword>
<dbReference type="EMBL" id="JAUSWH010000018">
    <property type="protein sequence ID" value="MDQ0457762.1"/>
    <property type="molecule type" value="Genomic_DNA"/>
</dbReference>
<dbReference type="PANTHER" id="PTHR32092:SF6">
    <property type="entry name" value="ALPHA-GALACTOSIDASE"/>
    <property type="match status" value="1"/>
</dbReference>
<dbReference type="PROSITE" id="PS01324">
    <property type="entry name" value="GLYCOSYL_HYDROL_F4"/>
    <property type="match status" value="1"/>
</dbReference>
<dbReference type="Pfam" id="PF11975">
    <property type="entry name" value="Glyco_hydro_4C"/>
    <property type="match status" value="1"/>
</dbReference>
<evidence type="ECO:0000256" key="3">
    <source>
        <dbReference type="ARBA" id="ARBA00022723"/>
    </source>
</evidence>
<evidence type="ECO:0000256" key="8">
    <source>
        <dbReference type="ARBA" id="ARBA00023295"/>
    </source>
</evidence>
<proteinExistence type="inferred from homology"/>
<dbReference type="SUPFAM" id="SSF51735">
    <property type="entry name" value="NAD(P)-binding Rossmann-fold domains"/>
    <property type="match status" value="1"/>
</dbReference>
<dbReference type="CDD" id="cd05297">
    <property type="entry name" value="GH4_alpha_glucosidase_galactosidase"/>
    <property type="match status" value="1"/>
</dbReference>
<evidence type="ECO:0000256" key="5">
    <source>
        <dbReference type="ARBA" id="ARBA00023027"/>
    </source>
</evidence>
<accession>A0ABU0IJA5</accession>
<evidence type="ECO:0000313" key="11">
    <source>
        <dbReference type="EMBL" id="MDQ0457762.1"/>
    </source>
</evidence>
<sequence length="455" mass="51188">MTRHPKITFIGAGSTVFMKNIIGDVLQRPALSGARIALMDIDKGRLEESALVANKLIATLGVGATAETFTDQRAALDGADFVVVAFQIGGYEPCTVTDFEVPKKYGLRQTIADTLGVGGIMRGLRTVPHLWKICEDMLAVCPNAIMLQYVNPMAINTWAIAEKYPQIRQVGLCHSVQGTAHELAHDLDLPYEEIRYRAAGINHMAFYLTFEHRQPDGSYRDLYPDLVRCYREGRAPKPGWNPRCPNKVRYEMLTRLGYFVTESSEHFAEYTPYFIKRGREDLIEKYGIPLDEYPKRCIEQVERWKDQAEAYRTADRIEVKPSHEYASTIMNSVWTGEPAVIYGNVRNNGCITSLPAACAAEVPCLVDASGIQPTFIGELPPQLTALMRTNINVQELTVKALMTENREHIYHAAMMDPHTAAELDLDQIWSLVDELLVAHGNWLPEWARIRETKAA</sequence>
<dbReference type="InterPro" id="IPR015955">
    <property type="entry name" value="Lactate_DH/Glyco_Ohase_4_C"/>
</dbReference>
<dbReference type="SUPFAM" id="SSF56327">
    <property type="entry name" value="LDH C-terminal domain-like"/>
    <property type="match status" value="1"/>
</dbReference>
<dbReference type="InterPro" id="IPR053715">
    <property type="entry name" value="GH4_Enzyme_sf"/>
</dbReference>
<name>A0ABU0IJA5_9HYPH</name>
<dbReference type="EC" id="3.2.1.22" evidence="11"/>
<evidence type="ECO:0000256" key="1">
    <source>
        <dbReference type="ARBA" id="ARBA00001936"/>
    </source>
</evidence>
<evidence type="ECO:0000259" key="10">
    <source>
        <dbReference type="Pfam" id="PF11975"/>
    </source>
</evidence>